<evidence type="ECO:0000256" key="1">
    <source>
        <dbReference type="SAM" id="MobiDB-lite"/>
    </source>
</evidence>
<protein>
    <submittedName>
        <fullName evidence="2">Uncharacterized protein</fullName>
    </submittedName>
</protein>
<keyword evidence="3" id="KW-1185">Reference proteome</keyword>
<reference evidence="2" key="1">
    <citation type="submission" date="2014-09" db="EMBL/GenBank/DDBJ databases">
        <title>Genome sequence of the luminous mushroom Mycena chlorophos for searching fungal bioluminescence genes.</title>
        <authorList>
            <person name="Tanaka Y."/>
            <person name="Kasuga D."/>
            <person name="Oba Y."/>
            <person name="Hase S."/>
            <person name="Sato K."/>
            <person name="Oba Y."/>
            <person name="Sakakibara Y."/>
        </authorList>
    </citation>
    <scope>NUCLEOTIDE SEQUENCE</scope>
</reference>
<feature type="region of interest" description="Disordered" evidence="1">
    <location>
        <begin position="1"/>
        <end position="38"/>
    </location>
</feature>
<dbReference type="EMBL" id="DF838231">
    <property type="protein sequence ID" value="GAT42734.1"/>
    <property type="molecule type" value="Genomic_DNA"/>
</dbReference>
<evidence type="ECO:0000313" key="2">
    <source>
        <dbReference type="EMBL" id="GAT42734.1"/>
    </source>
</evidence>
<name>A0ABQ0KV04_MYCCL</name>
<gene>
    <name evidence="2" type="ORF">MCHLO_00437</name>
</gene>
<proteinExistence type="predicted"/>
<sequence length="267" mass="30153">MHAYPQGASGSSQYNEPLQHPHSSKNVPRMPMHYLPPDSPSLLPPSSIARPRYKPHWSRGHAEAYYKPLLRGHGQSPPALLPPATSRVLLRAATQTDSRPPDYWHDSKRLLSINFGSKEQYPWSISFIPLLGPCKHGVALLNLELGKGMYAHSAPISDELPPRYARYQSGVLEIKWPGYKSVEFPLTLVDYKTERHITRGQMGAQVTQLFKDFINMQYEGSFDETSDGFFLGIDGVQYDQVRLAEVYTADGIHWQAQFGLVPHFLLV</sequence>
<organism evidence="2 3">
    <name type="scientific">Mycena chlorophos</name>
    <name type="common">Agaric fungus</name>
    <name type="synonym">Agaricus chlorophos</name>
    <dbReference type="NCBI Taxonomy" id="658473"/>
    <lineage>
        <taxon>Eukaryota</taxon>
        <taxon>Fungi</taxon>
        <taxon>Dikarya</taxon>
        <taxon>Basidiomycota</taxon>
        <taxon>Agaricomycotina</taxon>
        <taxon>Agaricomycetes</taxon>
        <taxon>Agaricomycetidae</taxon>
        <taxon>Agaricales</taxon>
        <taxon>Marasmiineae</taxon>
        <taxon>Mycenaceae</taxon>
        <taxon>Mycena</taxon>
    </lineage>
</organism>
<evidence type="ECO:0000313" key="3">
    <source>
        <dbReference type="Proteomes" id="UP000815677"/>
    </source>
</evidence>
<dbReference type="Proteomes" id="UP000815677">
    <property type="component" value="Unassembled WGS sequence"/>
</dbReference>
<accession>A0ABQ0KV04</accession>